<evidence type="ECO:0000313" key="3">
    <source>
        <dbReference type="Proteomes" id="UP000600799"/>
    </source>
</evidence>
<keyword evidence="1" id="KW-1133">Transmembrane helix</keyword>
<sequence>MSVEIIRVEEPEIISWSKQILDGAKRQAKDRPYLALPIVTVVGVAAAPVIATTAASVSLAAAGGLVAAGAWELFWGPETPPPVTYLPAEIASHTQDIHGQPLRRGITYMRHPRPSELSRIIKSTDFHSYIMSQQVSEIIHYLRAETHLKSLSILIRSADRTHVVVGGKLEKLPVNIKAESRNANERRMTLTCDDENRIEHLPSYVWLNDFPEVVAATRYARRGKMQFSQSTDMSFGMTGNFAKYANFSAGWLSTFVIEVEASFS</sequence>
<keyword evidence="1" id="KW-0812">Transmembrane</keyword>
<gene>
    <name evidence="2" type="ORF">I2488_17665</name>
</gene>
<name>A0ABS0HKR8_9SPHN</name>
<keyword evidence="1" id="KW-0472">Membrane</keyword>
<keyword evidence="3" id="KW-1185">Reference proteome</keyword>
<dbReference type="Proteomes" id="UP000600799">
    <property type="component" value="Unassembled WGS sequence"/>
</dbReference>
<organism evidence="2 3">
    <name type="scientific">Novosphingobium jiangmenense</name>
    <dbReference type="NCBI Taxonomy" id="2791981"/>
    <lineage>
        <taxon>Bacteria</taxon>
        <taxon>Pseudomonadati</taxon>
        <taxon>Pseudomonadota</taxon>
        <taxon>Alphaproteobacteria</taxon>
        <taxon>Sphingomonadales</taxon>
        <taxon>Sphingomonadaceae</taxon>
        <taxon>Novosphingobium</taxon>
    </lineage>
</organism>
<proteinExistence type="predicted"/>
<dbReference type="RefSeq" id="WP_196277101.1">
    <property type="nucleotide sequence ID" value="NZ_JADQDC010000016.1"/>
</dbReference>
<accession>A0ABS0HKR8</accession>
<evidence type="ECO:0000256" key="1">
    <source>
        <dbReference type="SAM" id="Phobius"/>
    </source>
</evidence>
<dbReference type="EMBL" id="JADQDC010000016">
    <property type="protein sequence ID" value="MBF9152834.1"/>
    <property type="molecule type" value="Genomic_DNA"/>
</dbReference>
<protein>
    <submittedName>
        <fullName evidence="2">Uncharacterized protein</fullName>
    </submittedName>
</protein>
<reference evidence="2 3" key="1">
    <citation type="submission" date="2020-11" db="EMBL/GenBank/DDBJ databases">
        <title>The genome sequence of Novosphingobium sp. 1Y9A.</title>
        <authorList>
            <person name="Liu Y."/>
        </authorList>
    </citation>
    <scope>NUCLEOTIDE SEQUENCE [LARGE SCALE GENOMIC DNA]</scope>
    <source>
        <strain evidence="2 3">1Y9A</strain>
    </source>
</reference>
<evidence type="ECO:0000313" key="2">
    <source>
        <dbReference type="EMBL" id="MBF9152834.1"/>
    </source>
</evidence>
<feature type="transmembrane region" description="Helical" evidence="1">
    <location>
        <begin position="33"/>
        <end position="51"/>
    </location>
</feature>
<comment type="caution">
    <text evidence="2">The sequence shown here is derived from an EMBL/GenBank/DDBJ whole genome shotgun (WGS) entry which is preliminary data.</text>
</comment>